<comment type="caution">
    <text evidence="2">The sequence shown here is derived from an EMBL/GenBank/DDBJ whole genome shotgun (WGS) entry which is preliminary data.</text>
</comment>
<organism evidence="2 3">
    <name type="scientific">Rhizoctonia solani</name>
    <dbReference type="NCBI Taxonomy" id="456999"/>
    <lineage>
        <taxon>Eukaryota</taxon>
        <taxon>Fungi</taxon>
        <taxon>Dikarya</taxon>
        <taxon>Basidiomycota</taxon>
        <taxon>Agaricomycotina</taxon>
        <taxon>Agaricomycetes</taxon>
        <taxon>Cantharellales</taxon>
        <taxon>Ceratobasidiaceae</taxon>
        <taxon>Rhizoctonia</taxon>
    </lineage>
</organism>
<proteinExistence type="predicted"/>
<evidence type="ECO:0000313" key="2">
    <source>
        <dbReference type="EMBL" id="CAE6487027.1"/>
    </source>
</evidence>
<protein>
    <submittedName>
        <fullName evidence="2">Uncharacterized protein</fullName>
    </submittedName>
</protein>
<feature type="non-terminal residue" evidence="2">
    <location>
        <position position="1"/>
    </location>
</feature>
<evidence type="ECO:0000256" key="1">
    <source>
        <dbReference type="SAM" id="MobiDB-lite"/>
    </source>
</evidence>
<feature type="region of interest" description="Disordered" evidence="1">
    <location>
        <begin position="67"/>
        <end position="99"/>
    </location>
</feature>
<feature type="compositionally biased region" description="Basic residues" evidence="1">
    <location>
        <begin position="88"/>
        <end position="99"/>
    </location>
</feature>
<gene>
    <name evidence="2" type="ORF">RDB_LOCUS124626</name>
</gene>
<reference evidence="2" key="1">
    <citation type="submission" date="2021-01" db="EMBL/GenBank/DDBJ databases">
        <authorList>
            <person name="Kaushik A."/>
        </authorList>
    </citation>
    <scope>NUCLEOTIDE SEQUENCE</scope>
    <source>
        <strain evidence="2">AG2-2IIIB</strain>
    </source>
</reference>
<dbReference type="AlphaFoldDB" id="A0A8H3CNS9"/>
<dbReference type="Proteomes" id="UP000663843">
    <property type="component" value="Unassembled WGS sequence"/>
</dbReference>
<dbReference type="EMBL" id="CAJMWT010004228">
    <property type="protein sequence ID" value="CAE6487027.1"/>
    <property type="molecule type" value="Genomic_DNA"/>
</dbReference>
<sequence>PHPRDRGAYIIRVARPEIVDLHSPQAPTGSQRLLLFFAMHRRQSIAVPSSGTNKENGSRVAKIKRTHSIGGPMDAHKGGNIGADGLSPRRRKRRSMVPRKSILKMHNEEEETMDMTTVVGGLNTDITMGRKSLARRVSFAAMAQVR</sequence>
<name>A0A8H3CNS9_9AGAM</name>
<accession>A0A8H3CNS9</accession>
<evidence type="ECO:0000313" key="3">
    <source>
        <dbReference type="Proteomes" id="UP000663843"/>
    </source>
</evidence>